<dbReference type="PANTHER" id="PTHR47331">
    <property type="entry name" value="PHD-TYPE DOMAIN-CONTAINING PROTEIN"/>
    <property type="match status" value="1"/>
</dbReference>
<evidence type="ECO:0000259" key="1">
    <source>
        <dbReference type="PROSITE" id="PS50994"/>
    </source>
</evidence>
<sequence length="415" mass="48408">MAACTYITHEEEQSLIMARTKFLSVKEKHHSEDGNERSHNCNEAITSRLRGTQEYIDEIIILTDSEIVLNWIRPKEKNYIATERNPADCATRGLIAEELNSHNWWDWPDFSRRETGEWPADTQLFTAVIEEMEATIVDMVTTNEKSEVFPWKSFSSLIRMVRTMAYMRRFINKCREFALRKKQDPKNPKTRQQDSLSEEKIRIARTTLLKIHQEERRNVLTQAKFRNLNIKESDQDGLLRCHGRLRKSYISEEAKNPILIASNTKLAKLMIFEAHGPLHCTTGHAMSNVRQRYWIPRLRQQTKTAIRQCVKCQRLNNLPYKYPGTTDMPKRRGIPESITCDNAPTFALGEEILNDAVDTTWESEDVLNFTSNREIVWKKITPYAPRQGGFYERLIQTVKRALYKTLGTKSLAKTH</sequence>
<dbReference type="GO" id="GO:0003676">
    <property type="term" value="F:nucleic acid binding"/>
    <property type="evidence" value="ECO:0007669"/>
    <property type="project" value="InterPro"/>
</dbReference>
<organism evidence="2 3">
    <name type="scientific">Ancylostoma ceylanicum</name>
    <dbReference type="NCBI Taxonomy" id="53326"/>
    <lineage>
        <taxon>Eukaryota</taxon>
        <taxon>Metazoa</taxon>
        <taxon>Ecdysozoa</taxon>
        <taxon>Nematoda</taxon>
        <taxon>Chromadorea</taxon>
        <taxon>Rhabditida</taxon>
        <taxon>Rhabditina</taxon>
        <taxon>Rhabditomorpha</taxon>
        <taxon>Strongyloidea</taxon>
        <taxon>Ancylostomatidae</taxon>
        <taxon>Ancylostomatinae</taxon>
        <taxon>Ancylostoma</taxon>
    </lineage>
</organism>
<keyword evidence="3" id="KW-1185">Reference proteome</keyword>
<evidence type="ECO:0000313" key="3">
    <source>
        <dbReference type="Proteomes" id="UP000054495"/>
    </source>
</evidence>
<dbReference type="Proteomes" id="UP000054495">
    <property type="component" value="Unassembled WGS sequence"/>
</dbReference>
<dbReference type="InterPro" id="IPR041588">
    <property type="entry name" value="Integrase_H2C2"/>
</dbReference>
<dbReference type="InterPro" id="IPR001584">
    <property type="entry name" value="Integrase_cat-core"/>
</dbReference>
<dbReference type="AlphaFoldDB" id="A0A0D6LIM8"/>
<accession>A0A0D6LIM8</accession>
<gene>
    <name evidence="2" type="ORF">ANCCEY_13438</name>
</gene>
<feature type="domain" description="Integrase catalytic" evidence="1">
    <location>
        <begin position="332"/>
        <end position="415"/>
    </location>
</feature>
<name>A0A0D6LIM8_9BILA</name>
<protein>
    <recommendedName>
        <fullName evidence="1">Integrase catalytic domain-containing protein</fullName>
    </recommendedName>
</protein>
<reference evidence="2 3" key="1">
    <citation type="submission" date="2013-05" db="EMBL/GenBank/DDBJ databases">
        <title>Draft genome of the parasitic nematode Anyclostoma ceylanicum.</title>
        <authorList>
            <person name="Mitreva M."/>
        </authorList>
    </citation>
    <scope>NUCLEOTIDE SEQUENCE [LARGE SCALE GENOMIC DNA]</scope>
</reference>
<dbReference type="InterPro" id="IPR036397">
    <property type="entry name" value="RNaseH_sf"/>
</dbReference>
<proteinExistence type="predicted"/>
<dbReference type="Gene3D" id="3.30.420.10">
    <property type="entry name" value="Ribonuclease H-like superfamily/Ribonuclease H"/>
    <property type="match status" value="1"/>
</dbReference>
<dbReference type="Pfam" id="PF17921">
    <property type="entry name" value="Integrase_H2C2"/>
    <property type="match status" value="1"/>
</dbReference>
<dbReference type="PROSITE" id="PS50994">
    <property type="entry name" value="INTEGRASE"/>
    <property type="match status" value="1"/>
</dbReference>
<dbReference type="GO" id="GO:0015074">
    <property type="term" value="P:DNA integration"/>
    <property type="evidence" value="ECO:0007669"/>
    <property type="project" value="InterPro"/>
</dbReference>
<dbReference type="SUPFAM" id="SSF53098">
    <property type="entry name" value="Ribonuclease H-like"/>
    <property type="match status" value="1"/>
</dbReference>
<dbReference type="Gene3D" id="1.10.340.70">
    <property type="match status" value="1"/>
</dbReference>
<evidence type="ECO:0000313" key="2">
    <source>
        <dbReference type="EMBL" id="EPB67472.1"/>
    </source>
</evidence>
<dbReference type="EMBL" id="KE125666">
    <property type="protein sequence ID" value="EPB67472.1"/>
    <property type="molecule type" value="Genomic_DNA"/>
</dbReference>
<dbReference type="InterPro" id="IPR012337">
    <property type="entry name" value="RNaseH-like_sf"/>
</dbReference>